<dbReference type="AlphaFoldDB" id="A0A9P4MAH0"/>
<dbReference type="Proteomes" id="UP000799772">
    <property type="component" value="Unassembled WGS sequence"/>
</dbReference>
<evidence type="ECO:0000313" key="3">
    <source>
        <dbReference type="Proteomes" id="UP000799772"/>
    </source>
</evidence>
<dbReference type="OrthoDB" id="5391053at2759"/>
<sequence>MDFFRRLGDGICRFWNTSERNEPTTMRTTGHEEDVGVSTNCLCKRQRDPDEISTSTEDRSAKRQRREPNRANVLRSAARRKRQPNRASLLRPANPAVIITIPGSDLIGERVEIRGKEIRSENYAAILVDNRTLNSMKEALAGRQRLDEVAGPAWERFHKLNWRCRALAAQVMDTEAELQLFEELAATTHDEHRSIISQEAKKLRDEISVGWAEVARLNVDKRHGITDELEEEVWRQNEIQKEIDDTMQRAFEEANLLPSTSPLVPALEELSDKHSISKRSLWSGTSKAESDHPDTPSQAAAAERERGSDHFDYNGGDRAVSSLFLPPPYESDYYDYSCGVRAVSPSVIPPAEEFQRPVEILESQEVIARLQHCTLEYYQAYADFQTSREELADERRLFKDAKARGLRDDSQTAFDVEQVRRRMNLTSALVSAEERLEAAKNACKDLGLWSRKQAGICFESIGTSGQSSREFAWIQEELERFDPRPILEWQQGVDSGGLPLSVEVPEMDPWDARLEDRWDSSSVLAGQDSAERRRIDGWRKRIGVVD</sequence>
<dbReference type="EMBL" id="ML978121">
    <property type="protein sequence ID" value="KAF2103963.1"/>
    <property type="molecule type" value="Genomic_DNA"/>
</dbReference>
<name>A0A9P4MAH0_9PEZI</name>
<feature type="compositionally biased region" description="Basic and acidic residues" evidence="1">
    <location>
        <begin position="302"/>
        <end position="312"/>
    </location>
</feature>
<evidence type="ECO:0000256" key="1">
    <source>
        <dbReference type="SAM" id="MobiDB-lite"/>
    </source>
</evidence>
<accession>A0A9P4MAH0</accession>
<proteinExistence type="predicted"/>
<reference evidence="2" key="1">
    <citation type="journal article" date="2020" name="Stud. Mycol.">
        <title>101 Dothideomycetes genomes: a test case for predicting lifestyles and emergence of pathogens.</title>
        <authorList>
            <person name="Haridas S."/>
            <person name="Albert R."/>
            <person name="Binder M."/>
            <person name="Bloem J."/>
            <person name="Labutti K."/>
            <person name="Salamov A."/>
            <person name="Andreopoulos B."/>
            <person name="Baker S."/>
            <person name="Barry K."/>
            <person name="Bills G."/>
            <person name="Bluhm B."/>
            <person name="Cannon C."/>
            <person name="Castanera R."/>
            <person name="Culley D."/>
            <person name="Daum C."/>
            <person name="Ezra D."/>
            <person name="Gonzalez J."/>
            <person name="Henrissat B."/>
            <person name="Kuo A."/>
            <person name="Liang C."/>
            <person name="Lipzen A."/>
            <person name="Lutzoni F."/>
            <person name="Magnuson J."/>
            <person name="Mondo S."/>
            <person name="Nolan M."/>
            <person name="Ohm R."/>
            <person name="Pangilinan J."/>
            <person name="Park H.-J."/>
            <person name="Ramirez L."/>
            <person name="Alfaro M."/>
            <person name="Sun H."/>
            <person name="Tritt A."/>
            <person name="Yoshinaga Y."/>
            <person name="Zwiers L.-H."/>
            <person name="Turgeon B."/>
            <person name="Goodwin S."/>
            <person name="Spatafora J."/>
            <person name="Crous P."/>
            <person name="Grigoriev I."/>
        </authorList>
    </citation>
    <scope>NUCLEOTIDE SEQUENCE</scope>
    <source>
        <strain evidence="2">CBS 133067</strain>
    </source>
</reference>
<keyword evidence="3" id="KW-1185">Reference proteome</keyword>
<feature type="region of interest" description="Disordered" evidence="1">
    <location>
        <begin position="46"/>
        <end position="89"/>
    </location>
</feature>
<feature type="compositionally biased region" description="Basic and acidic residues" evidence="1">
    <location>
        <begin position="46"/>
        <end position="69"/>
    </location>
</feature>
<comment type="caution">
    <text evidence="2">The sequence shown here is derived from an EMBL/GenBank/DDBJ whole genome shotgun (WGS) entry which is preliminary data.</text>
</comment>
<organism evidence="2 3">
    <name type="scientific">Rhizodiscina lignyota</name>
    <dbReference type="NCBI Taxonomy" id="1504668"/>
    <lineage>
        <taxon>Eukaryota</taxon>
        <taxon>Fungi</taxon>
        <taxon>Dikarya</taxon>
        <taxon>Ascomycota</taxon>
        <taxon>Pezizomycotina</taxon>
        <taxon>Dothideomycetes</taxon>
        <taxon>Pleosporomycetidae</taxon>
        <taxon>Aulographales</taxon>
        <taxon>Rhizodiscinaceae</taxon>
        <taxon>Rhizodiscina</taxon>
    </lineage>
</organism>
<feature type="region of interest" description="Disordered" evidence="1">
    <location>
        <begin position="281"/>
        <end position="314"/>
    </location>
</feature>
<evidence type="ECO:0000313" key="2">
    <source>
        <dbReference type="EMBL" id="KAF2103963.1"/>
    </source>
</evidence>
<gene>
    <name evidence="2" type="ORF">NA57DRAFT_50818</name>
</gene>
<protein>
    <submittedName>
        <fullName evidence="2">Uncharacterized protein</fullName>
    </submittedName>
</protein>